<evidence type="ECO:0000313" key="3">
    <source>
        <dbReference type="Proteomes" id="UP000094873"/>
    </source>
</evidence>
<dbReference type="RefSeq" id="WP_066007271.1">
    <property type="nucleotide sequence ID" value="NZ_CP053848.1"/>
</dbReference>
<proteinExistence type="predicted"/>
<dbReference type="InterPro" id="IPR008979">
    <property type="entry name" value="Galactose-bd-like_sf"/>
</dbReference>
<comment type="caution">
    <text evidence="2">The sequence shown here is derived from an EMBL/GenBank/DDBJ whole genome shotgun (WGS) entry which is preliminary data.</text>
</comment>
<feature type="domain" description="F5/8 type C" evidence="1">
    <location>
        <begin position="43"/>
        <end position="133"/>
    </location>
</feature>
<dbReference type="Pfam" id="PF00754">
    <property type="entry name" value="F5_F8_type_C"/>
    <property type="match status" value="1"/>
</dbReference>
<name>A0A6M8MQY4_9BACT</name>
<dbReference type="Proteomes" id="UP000094873">
    <property type="component" value="Unassembled WGS sequence"/>
</dbReference>
<keyword evidence="3" id="KW-1185">Reference proteome</keyword>
<dbReference type="InterPro" id="IPR000421">
    <property type="entry name" value="FA58C"/>
</dbReference>
<gene>
    <name evidence="2" type="ORF">A7X81_08240</name>
</gene>
<reference evidence="2 3" key="1">
    <citation type="submission" date="2016-05" db="EMBL/GenBank/DDBJ databases">
        <authorList>
            <person name="Caceres A."/>
            <person name="Munoz I."/>
            <person name="Iraola G."/>
            <person name="Diaz-Viraque F."/>
            <person name="Greif G."/>
            <person name="Collado L."/>
        </authorList>
    </citation>
    <scope>NUCLEOTIDE SEQUENCE [LARGE SCALE GENOMIC DNA]</scope>
    <source>
        <strain evidence="2 3">WBE38</strain>
    </source>
</reference>
<dbReference type="Gene3D" id="2.60.120.260">
    <property type="entry name" value="Galactose-binding domain-like"/>
    <property type="match status" value="1"/>
</dbReference>
<accession>A0A6M8MQY4</accession>
<sequence>MIWKNEDVEDVAKNKFSIQSSIGKYSIQNANINLLKEDFPVGDHAFHTAKEDNPWCIIDLGQNYPIEHIRVYNIKDERYRERAKSLCVEISHNERDWIRVSSELCYWEDNYFVFNAVLSQVYSARYVRLFLNERNYFHLSKVQVFTRKIPGYIISAKPDGFGMKLYSILAGMFLAKKTGLKFLFSWYTPADFANKTEKCLGISFGSVDEVFSSEFISHYYISNSLVEKNHGFFIHSKKRTFEEISYGPYENKWGWYAPGIEGGLLNEWIENISLNDCIVELKKNYDSILFSEKFEYIRRQSTNDAQEYGKFVALHIRGADIVYSEHYKRFALYGFVGDKFFPYEIAVELALYEIKKGNKIIVFGQDISMNTSFVQYISKITNQKNITTIDDFLEKYKLNDFERSFYEMNFMSKAQLIYTPGISKQKSAFSYCSMIISGTNNAISFHDLYSRKDQFNIILRRSQEFETNNKYKSFSYLRLFLLSRDLKYKEKDSIKYIQKAYEYDPENESYVILIVKMLFLMQQYDKAEEYLKETILKDEDRFFKTLFIHYSRVYKNEFQTYIKNANLRYPYISYIAAKICQHENKNYEAFEYCKYSLSIPNGLKMFEVLKIDIKKS</sequence>
<dbReference type="SUPFAM" id="SSF48452">
    <property type="entry name" value="TPR-like"/>
    <property type="match status" value="1"/>
</dbReference>
<evidence type="ECO:0000259" key="1">
    <source>
        <dbReference type="Pfam" id="PF00754"/>
    </source>
</evidence>
<dbReference type="AlphaFoldDB" id="A0A6M8MQY4"/>
<protein>
    <recommendedName>
        <fullName evidence="1">F5/8 type C domain-containing protein</fullName>
    </recommendedName>
</protein>
<dbReference type="SUPFAM" id="SSF49785">
    <property type="entry name" value="Galactose-binding domain-like"/>
    <property type="match status" value="1"/>
</dbReference>
<dbReference type="Gene3D" id="1.25.40.10">
    <property type="entry name" value="Tetratricopeptide repeat domain"/>
    <property type="match status" value="1"/>
</dbReference>
<evidence type="ECO:0000313" key="2">
    <source>
        <dbReference type="EMBL" id="OCX43220.1"/>
    </source>
</evidence>
<dbReference type="OrthoDB" id="5363145at2"/>
<dbReference type="EMBL" id="LXSU01000074">
    <property type="protein sequence ID" value="OCX43220.1"/>
    <property type="molecule type" value="Genomic_DNA"/>
</dbReference>
<organism evidence="2 3">
    <name type="scientific">Campylobacter ornithocola</name>
    <dbReference type="NCBI Taxonomy" id="1848766"/>
    <lineage>
        <taxon>Bacteria</taxon>
        <taxon>Pseudomonadati</taxon>
        <taxon>Campylobacterota</taxon>
        <taxon>Epsilonproteobacteria</taxon>
        <taxon>Campylobacterales</taxon>
        <taxon>Campylobacteraceae</taxon>
        <taxon>Campylobacter</taxon>
    </lineage>
</organism>
<dbReference type="InterPro" id="IPR011990">
    <property type="entry name" value="TPR-like_helical_dom_sf"/>
</dbReference>